<feature type="compositionally biased region" description="Low complexity" evidence="1">
    <location>
        <begin position="291"/>
        <end position="304"/>
    </location>
</feature>
<dbReference type="Proteomes" id="UP000319771">
    <property type="component" value="Unassembled WGS sequence"/>
</dbReference>
<reference evidence="3 4" key="1">
    <citation type="journal article" date="2019" name="Nat. Microbiol.">
        <title>Mediterranean grassland soil C-N compound turnover is dependent on rainfall and depth, and is mediated by genomically divergent microorganisms.</title>
        <authorList>
            <person name="Diamond S."/>
            <person name="Andeer P.F."/>
            <person name="Li Z."/>
            <person name="Crits-Christoph A."/>
            <person name="Burstein D."/>
            <person name="Anantharaman K."/>
            <person name="Lane K.R."/>
            <person name="Thomas B.C."/>
            <person name="Pan C."/>
            <person name="Northen T.R."/>
            <person name="Banfield J.F."/>
        </authorList>
    </citation>
    <scope>NUCLEOTIDE SEQUENCE [LARGE SCALE GENOMIC DNA]</scope>
    <source>
        <strain evidence="3">WS_11</strain>
    </source>
</reference>
<feature type="non-terminal residue" evidence="3">
    <location>
        <position position="1"/>
    </location>
</feature>
<evidence type="ECO:0000313" key="4">
    <source>
        <dbReference type="Proteomes" id="UP000319771"/>
    </source>
</evidence>
<feature type="domain" description="FlgD/Vpr Ig-like" evidence="2">
    <location>
        <begin position="581"/>
        <end position="629"/>
    </location>
</feature>
<feature type="compositionally biased region" description="Polar residues" evidence="1">
    <location>
        <begin position="305"/>
        <end position="316"/>
    </location>
</feature>
<accession>A0A538U5C1</accession>
<dbReference type="AlphaFoldDB" id="A0A538U5C1"/>
<dbReference type="EMBL" id="VBPB01000186">
    <property type="protein sequence ID" value="TMQ71083.1"/>
    <property type="molecule type" value="Genomic_DNA"/>
</dbReference>
<dbReference type="Gene3D" id="2.60.40.4070">
    <property type="match status" value="1"/>
</dbReference>
<organism evidence="3 4">
    <name type="scientific">Eiseniibacteriota bacterium</name>
    <dbReference type="NCBI Taxonomy" id="2212470"/>
    <lineage>
        <taxon>Bacteria</taxon>
        <taxon>Candidatus Eiseniibacteriota</taxon>
    </lineage>
</organism>
<evidence type="ECO:0000259" key="2">
    <source>
        <dbReference type="Pfam" id="PF13860"/>
    </source>
</evidence>
<proteinExistence type="predicted"/>
<evidence type="ECO:0000313" key="3">
    <source>
        <dbReference type="EMBL" id="TMQ71083.1"/>
    </source>
</evidence>
<evidence type="ECO:0000256" key="1">
    <source>
        <dbReference type="SAM" id="MobiDB-lite"/>
    </source>
</evidence>
<gene>
    <name evidence="3" type="ORF">E6K81_10980</name>
</gene>
<dbReference type="InterPro" id="IPR025965">
    <property type="entry name" value="FlgD/Vpr_Ig-like"/>
</dbReference>
<name>A0A538U5C1_UNCEI</name>
<feature type="region of interest" description="Disordered" evidence="1">
    <location>
        <begin position="291"/>
        <end position="316"/>
    </location>
</feature>
<protein>
    <recommendedName>
        <fullName evidence="2">FlgD/Vpr Ig-like domain-containing protein</fullName>
    </recommendedName>
</protein>
<dbReference type="Pfam" id="PF13860">
    <property type="entry name" value="FlgD_ig"/>
    <property type="match status" value="1"/>
</dbReference>
<comment type="caution">
    <text evidence="3">The sequence shown here is derived from an EMBL/GenBank/DDBJ whole genome shotgun (WGS) entry which is preliminary data.</text>
</comment>
<sequence>EFGSQAAHPTGGTVWAEWVWNSARMDTIEDNLFPTANNAAAIGLAAGSYASMYHESDPKFATLGIEKWRCLMTNPTGATNSTNIDCGSGVGAGGTPPAGLATYQGAGYLTGVEPGATTAGKTKEYTKIIPDGLLTPGAHVEYFFRKSDAPSGLTSIEYGPDTNFVFQDTEGSNDGHRWQEFSVLPDRWKDGAWAVADRDAPAPACMLYIDWEDRRGDERFWVGIADTIGATAGSYVSGKPSGRWGAHNGWHARGDQDITVAIATDPSIAVYSHGGQPGTLWDMFGVKASESSTTSGSLGSRATTDPSGFQTGKKNLNGPSGTMLRQYYRVLLILTGDLNAGNIGPYVDKGDNDVGLLQDFANTVAGGFPRPRGVWVQGRGFVEGQVTGGGAGHPTFPTTYFGAGLASGDYRSYAGNANDIPDLFTFAPVHVRVDKPLGDTYGVLSSCVITDDVLTLSGTFGAAMAAKYEDTGTNANPKIASVYAPSSLPGTNDHPMLTIVDGFRVQSLGTRATLQSGGLMLYYWETIVNAFGSINCTVSSGQPVGVGDQPNGALVNFLALRSENPFRKDMAKITFGITRKEKVELKVYDVTGRLVRTLANREFDAGSHDVFWDGSNDDGQKVPRGVYFYQLHTPTYVSQKKLAVLTN</sequence>